<dbReference type="OrthoDB" id="10360974at2759"/>
<gene>
    <name evidence="2" type="ORF">cand_033390</name>
</gene>
<dbReference type="EMBL" id="LRBS01000122">
    <property type="protein sequence ID" value="OII71436.1"/>
    <property type="molecule type" value="Genomic_DNA"/>
</dbReference>
<dbReference type="AlphaFoldDB" id="A0A1J4MEI5"/>
<dbReference type="GeneID" id="92367523"/>
<dbReference type="VEuPathDB" id="CryptoDB:cand_033390"/>
<organism evidence="2 3">
    <name type="scientific">Cryptosporidium andersoni</name>
    <dbReference type="NCBI Taxonomy" id="117008"/>
    <lineage>
        <taxon>Eukaryota</taxon>
        <taxon>Sar</taxon>
        <taxon>Alveolata</taxon>
        <taxon>Apicomplexa</taxon>
        <taxon>Conoidasida</taxon>
        <taxon>Coccidia</taxon>
        <taxon>Eucoccidiorida</taxon>
        <taxon>Eimeriorina</taxon>
        <taxon>Cryptosporidiidae</taxon>
        <taxon>Cryptosporidium</taxon>
    </lineage>
</organism>
<proteinExistence type="predicted"/>
<name>A0A1J4MEI5_9CRYT</name>
<evidence type="ECO:0008006" key="4">
    <source>
        <dbReference type="Google" id="ProtNLM"/>
    </source>
</evidence>
<dbReference type="Proteomes" id="UP000186804">
    <property type="component" value="Unassembled WGS sequence"/>
</dbReference>
<protein>
    <recommendedName>
        <fullName evidence="4">Signal peptide-containing protein</fullName>
    </recommendedName>
</protein>
<evidence type="ECO:0000313" key="3">
    <source>
        <dbReference type="Proteomes" id="UP000186804"/>
    </source>
</evidence>
<evidence type="ECO:0000256" key="1">
    <source>
        <dbReference type="SAM" id="SignalP"/>
    </source>
</evidence>
<sequence length="239" mass="27697">MSLLKYMGDFVMSCLFFLACFSPSKVYSNSLRSDRSILTSRYVNTNNTKSHVNSTIPSGIDNFHSIVELNDNITNLSQYLTDINMDNNISILSRSNKDILSDNVMDSIEKGYKIDDSMDLSRNSVGILKDSIDISDNSIDDILNSSLRISGDYIENLDSIDIEELVAVPELMQYGYKLRRKMPVIKSIRPIRPRRRTRGRKPSSYPETVTFIDEEDFVEMWEPYWDYELYNYILNKRKS</sequence>
<evidence type="ECO:0000313" key="2">
    <source>
        <dbReference type="EMBL" id="OII71436.1"/>
    </source>
</evidence>
<feature type="signal peptide" evidence="1">
    <location>
        <begin position="1"/>
        <end position="28"/>
    </location>
</feature>
<accession>A0A1J4MEI5</accession>
<dbReference type="PROSITE" id="PS51257">
    <property type="entry name" value="PROKAR_LIPOPROTEIN"/>
    <property type="match status" value="1"/>
</dbReference>
<dbReference type="RefSeq" id="XP_067066626.1">
    <property type="nucleotide sequence ID" value="XM_067213565.1"/>
</dbReference>
<keyword evidence="1" id="KW-0732">Signal</keyword>
<keyword evidence="3" id="KW-1185">Reference proteome</keyword>
<feature type="chain" id="PRO_5013221475" description="Signal peptide-containing protein" evidence="1">
    <location>
        <begin position="29"/>
        <end position="239"/>
    </location>
</feature>
<comment type="caution">
    <text evidence="2">The sequence shown here is derived from an EMBL/GenBank/DDBJ whole genome shotgun (WGS) entry which is preliminary data.</text>
</comment>
<reference evidence="2 3" key="1">
    <citation type="submission" date="2016-10" db="EMBL/GenBank/DDBJ databases">
        <title>Reductive evolution of mitochondrial metabolism and differential evolution of invasion-related proteins in Cryptosporidium.</title>
        <authorList>
            <person name="Liu S."/>
            <person name="Roellig D.M."/>
            <person name="Guo Y."/>
            <person name="Li N."/>
            <person name="Frace M.A."/>
            <person name="Tang K."/>
            <person name="Zhang L."/>
            <person name="Feng Y."/>
            <person name="Xiao L."/>
        </authorList>
    </citation>
    <scope>NUCLEOTIDE SEQUENCE [LARGE SCALE GENOMIC DNA]</scope>
    <source>
        <strain evidence="2">30847</strain>
    </source>
</reference>